<dbReference type="EnsemblPlants" id="AVESA.00010b.r2.5CG0906770.1">
    <property type="protein sequence ID" value="AVESA.00010b.r2.5CG0906770.1.CDS.1"/>
    <property type="gene ID" value="AVESA.00010b.r2.5CG0906770"/>
</dbReference>
<accession>A0ACD5Y819</accession>
<protein>
    <submittedName>
        <fullName evidence="1">Uncharacterized protein</fullName>
    </submittedName>
</protein>
<reference evidence="1" key="2">
    <citation type="submission" date="2025-09" db="UniProtKB">
        <authorList>
            <consortium name="EnsemblPlants"/>
        </authorList>
    </citation>
    <scope>IDENTIFICATION</scope>
</reference>
<proteinExistence type="predicted"/>
<keyword evidence="2" id="KW-1185">Reference proteome</keyword>
<name>A0ACD5Y819_AVESA</name>
<evidence type="ECO:0000313" key="2">
    <source>
        <dbReference type="Proteomes" id="UP001732700"/>
    </source>
</evidence>
<reference evidence="1" key="1">
    <citation type="submission" date="2021-05" db="EMBL/GenBank/DDBJ databases">
        <authorList>
            <person name="Scholz U."/>
            <person name="Mascher M."/>
            <person name="Fiebig A."/>
        </authorList>
    </citation>
    <scope>NUCLEOTIDE SEQUENCE [LARGE SCALE GENOMIC DNA]</scope>
</reference>
<dbReference type="Proteomes" id="UP001732700">
    <property type="component" value="Chromosome 5C"/>
</dbReference>
<organism evidence="1 2">
    <name type="scientific">Avena sativa</name>
    <name type="common">Oat</name>
    <dbReference type="NCBI Taxonomy" id="4498"/>
    <lineage>
        <taxon>Eukaryota</taxon>
        <taxon>Viridiplantae</taxon>
        <taxon>Streptophyta</taxon>
        <taxon>Embryophyta</taxon>
        <taxon>Tracheophyta</taxon>
        <taxon>Spermatophyta</taxon>
        <taxon>Magnoliopsida</taxon>
        <taxon>Liliopsida</taxon>
        <taxon>Poales</taxon>
        <taxon>Poaceae</taxon>
        <taxon>BOP clade</taxon>
        <taxon>Pooideae</taxon>
        <taxon>Poodae</taxon>
        <taxon>Poeae</taxon>
        <taxon>Poeae Chloroplast Group 1 (Aveneae type)</taxon>
        <taxon>Aveninae</taxon>
        <taxon>Avena</taxon>
    </lineage>
</organism>
<evidence type="ECO:0000313" key="1">
    <source>
        <dbReference type="EnsemblPlants" id="AVESA.00010b.r2.5CG0906770.1.CDS.1"/>
    </source>
</evidence>
<sequence>MSIGVLATNYWRAKKKPVERKTETWKCPTEGVIKINVDAAYDEDLGKGAMRVIARDFTGKFIAASCKELHFVTDAMMAEAYALREGLSLAQLLGGNKFIIQSDNALVIETIEAGGFSATSSAAIFDDCRILSSGFREILFEKCQRKANGVAHELARHSFLTHSDCIWDDEPPSFLLPSIINDVTLV</sequence>